<keyword evidence="2" id="KW-0418">Kinase</keyword>
<keyword evidence="3" id="KW-0472">Membrane</keyword>
<proteinExistence type="predicted"/>
<dbReference type="InterPro" id="IPR050482">
    <property type="entry name" value="Sensor_HK_TwoCompSys"/>
</dbReference>
<organism evidence="4">
    <name type="scientific">freshwater metagenome</name>
    <dbReference type="NCBI Taxonomy" id="449393"/>
    <lineage>
        <taxon>unclassified sequences</taxon>
        <taxon>metagenomes</taxon>
        <taxon>ecological metagenomes</taxon>
    </lineage>
</organism>
<evidence type="ECO:0000313" key="4">
    <source>
        <dbReference type="EMBL" id="CAB4876678.1"/>
    </source>
</evidence>
<keyword evidence="1" id="KW-0808">Transferase</keyword>
<dbReference type="AlphaFoldDB" id="A0A6J7E3U9"/>
<feature type="transmembrane region" description="Helical" evidence="3">
    <location>
        <begin position="79"/>
        <end position="98"/>
    </location>
</feature>
<feature type="transmembrane region" description="Helical" evidence="3">
    <location>
        <begin position="261"/>
        <end position="280"/>
    </location>
</feature>
<feature type="transmembrane region" description="Helical" evidence="3">
    <location>
        <begin position="316"/>
        <end position="334"/>
    </location>
</feature>
<dbReference type="PANTHER" id="PTHR24421:SF61">
    <property type="entry name" value="OXYGEN SENSOR HISTIDINE KINASE NREB"/>
    <property type="match status" value="1"/>
</dbReference>
<protein>
    <submittedName>
        <fullName evidence="4">Unannotated protein</fullName>
    </submittedName>
</protein>
<dbReference type="EMBL" id="CAFBLS010000111">
    <property type="protein sequence ID" value="CAB4876678.1"/>
    <property type="molecule type" value="Genomic_DNA"/>
</dbReference>
<dbReference type="SUPFAM" id="SSF55874">
    <property type="entry name" value="ATPase domain of HSP90 chaperone/DNA topoisomerase II/histidine kinase"/>
    <property type="match status" value="1"/>
</dbReference>
<dbReference type="Gene3D" id="3.30.565.10">
    <property type="entry name" value="Histidine kinase-like ATPase, C-terminal domain"/>
    <property type="match status" value="1"/>
</dbReference>
<sequence>MTVERSWGDLIGNRWATSPLMCAVASVPLLSGALLRNERYFSGEPLVLVALALSMVASASLVILAVGNLRKPGRLFENLGTVGVVATWFAASCLAAVVGQGFNRVATYPSGEGLSARLLIVCVYFPIIFGLATTVIALVDRRQNDLWRTRRALEHTQTAREQARTLAVQQQEALAAAIESVVMRELDGLARLAATLTDESAQRALEDLQVQVSEFSEIVIRSASHEVSTSPLPRTPEFVDGGGGQGIDIRALFDLFCSSRITATMGIPAIAVLAMFQTTLGCLGRSGLVFGTFAVVLLLGLAAGKFPYFSSVRRRLALTLLTYAALILAFKWSSTTELLTCEWQGPIGRFGVGLGVVLLVGLSMAQEANRRAMLSGQALRVSIDAAERQTSEFERATVRTRDQVALVLHGSVQGRLAAASLALRAHLDAVSAGGKPDQTLLLMRVTGLLERARNDVNEIFADSSAPPDLGRALGAIRSQWSGLLRISWSMPDDVGLWLTSRPDVVESVVEVVQEAVTNASRHGRATEISLTFTMPDPIGSAICVEAIDNGTGPAPLGNAGLGSSRIRESGGEWTLMANSRGGSILVVRLPVGADLAH</sequence>
<feature type="transmembrane region" description="Helical" evidence="3">
    <location>
        <begin position="15"/>
        <end position="34"/>
    </location>
</feature>
<keyword evidence="3" id="KW-0812">Transmembrane</keyword>
<dbReference type="PANTHER" id="PTHR24421">
    <property type="entry name" value="NITRATE/NITRITE SENSOR PROTEIN NARX-RELATED"/>
    <property type="match status" value="1"/>
</dbReference>
<evidence type="ECO:0000256" key="1">
    <source>
        <dbReference type="ARBA" id="ARBA00022679"/>
    </source>
</evidence>
<dbReference type="GO" id="GO:0000160">
    <property type="term" value="P:phosphorelay signal transduction system"/>
    <property type="evidence" value="ECO:0007669"/>
    <property type="project" value="UniProtKB-KW"/>
</dbReference>
<name>A0A6J7E3U9_9ZZZZ</name>
<feature type="transmembrane region" description="Helical" evidence="3">
    <location>
        <begin position="346"/>
        <end position="365"/>
    </location>
</feature>
<feature type="transmembrane region" description="Helical" evidence="3">
    <location>
        <begin position="286"/>
        <end position="304"/>
    </location>
</feature>
<feature type="transmembrane region" description="Helical" evidence="3">
    <location>
        <begin position="118"/>
        <end position="139"/>
    </location>
</feature>
<dbReference type="InterPro" id="IPR036890">
    <property type="entry name" value="HATPase_C_sf"/>
</dbReference>
<gene>
    <name evidence="4" type="ORF">UFOPK3402_00995</name>
</gene>
<keyword evidence="3" id="KW-1133">Transmembrane helix</keyword>
<evidence type="ECO:0000256" key="3">
    <source>
        <dbReference type="SAM" id="Phobius"/>
    </source>
</evidence>
<accession>A0A6J7E3U9</accession>
<evidence type="ECO:0000256" key="2">
    <source>
        <dbReference type="ARBA" id="ARBA00022777"/>
    </source>
</evidence>
<dbReference type="GO" id="GO:0016301">
    <property type="term" value="F:kinase activity"/>
    <property type="evidence" value="ECO:0007669"/>
    <property type="project" value="UniProtKB-KW"/>
</dbReference>
<reference evidence="4" key="1">
    <citation type="submission" date="2020-05" db="EMBL/GenBank/DDBJ databases">
        <authorList>
            <person name="Chiriac C."/>
            <person name="Salcher M."/>
            <person name="Ghai R."/>
            <person name="Kavagutti S V."/>
        </authorList>
    </citation>
    <scope>NUCLEOTIDE SEQUENCE</scope>
</reference>
<feature type="transmembrane region" description="Helical" evidence="3">
    <location>
        <begin position="46"/>
        <end position="67"/>
    </location>
</feature>